<keyword evidence="4" id="KW-1185">Reference proteome</keyword>
<dbReference type="PROSITE" id="PS51125">
    <property type="entry name" value="NHL"/>
    <property type="match status" value="2"/>
</dbReference>
<dbReference type="KEGG" id="ngr:NAEGRDRAFT_82245"/>
<name>D2W3M2_NAEGR</name>
<reference evidence="3 4" key="1">
    <citation type="journal article" date="2010" name="Cell">
        <title>The genome of Naegleria gruberi illuminates early eukaryotic versatility.</title>
        <authorList>
            <person name="Fritz-Laylin L.K."/>
            <person name="Prochnik S.E."/>
            <person name="Ginger M.L."/>
            <person name="Dacks J.B."/>
            <person name="Carpenter M.L."/>
            <person name="Field M.C."/>
            <person name="Kuo A."/>
            <person name="Paredez A."/>
            <person name="Chapman J."/>
            <person name="Pham J."/>
            <person name="Shu S."/>
            <person name="Neupane R."/>
            <person name="Cipriano M."/>
            <person name="Mancuso J."/>
            <person name="Tu H."/>
            <person name="Salamov A."/>
            <person name="Lindquist E."/>
            <person name="Shapiro H."/>
            <person name="Lucas S."/>
            <person name="Grigoriev I.V."/>
            <person name="Cande W.Z."/>
            <person name="Fulton C."/>
            <person name="Rokhsar D.S."/>
            <person name="Dawson S.C."/>
        </authorList>
    </citation>
    <scope>NUCLEOTIDE SEQUENCE [LARGE SCALE GENOMIC DNA]</scope>
    <source>
        <strain evidence="3 4">NEG-M</strain>
    </source>
</reference>
<dbReference type="eggNOG" id="KOG2177">
    <property type="taxonomic scope" value="Eukaryota"/>
</dbReference>
<dbReference type="OrthoDB" id="342730at2759"/>
<dbReference type="GeneID" id="8862268"/>
<evidence type="ECO:0000313" key="3">
    <source>
        <dbReference type="EMBL" id="EFC36359.1"/>
    </source>
</evidence>
<dbReference type="GO" id="GO:0000209">
    <property type="term" value="P:protein polyubiquitination"/>
    <property type="evidence" value="ECO:0007669"/>
    <property type="project" value="TreeGrafter"/>
</dbReference>
<evidence type="ECO:0000256" key="2">
    <source>
        <dbReference type="PROSITE-ProRule" id="PRU00504"/>
    </source>
</evidence>
<accession>D2W3M2</accession>
<evidence type="ECO:0000256" key="1">
    <source>
        <dbReference type="ARBA" id="ARBA00022737"/>
    </source>
</evidence>
<dbReference type="InParanoid" id="D2W3M2"/>
<dbReference type="PANTHER" id="PTHR24104">
    <property type="entry name" value="E3 UBIQUITIN-PROTEIN LIGASE NHLRC1-RELATED"/>
    <property type="match status" value="1"/>
</dbReference>
<dbReference type="RefSeq" id="XP_002669103.1">
    <property type="nucleotide sequence ID" value="XM_002669057.1"/>
</dbReference>
<dbReference type="Pfam" id="PF01436">
    <property type="entry name" value="NHL"/>
    <property type="match status" value="1"/>
</dbReference>
<dbReference type="VEuPathDB" id="AmoebaDB:NAEGRDRAFT_82245"/>
<dbReference type="SUPFAM" id="SSF75011">
    <property type="entry name" value="3-carboxy-cis,cis-mucoante lactonizing enzyme"/>
    <property type="match status" value="1"/>
</dbReference>
<dbReference type="InterPro" id="IPR001258">
    <property type="entry name" value="NHL_repeat"/>
</dbReference>
<protein>
    <submittedName>
        <fullName evidence="3">Predicted protein</fullName>
    </submittedName>
</protein>
<evidence type="ECO:0000313" key="4">
    <source>
        <dbReference type="Proteomes" id="UP000006671"/>
    </source>
</evidence>
<dbReference type="PANTHER" id="PTHR24104:SF48">
    <property type="entry name" value="PROTEIN WECH"/>
    <property type="match status" value="1"/>
</dbReference>
<dbReference type="InterPro" id="IPR050952">
    <property type="entry name" value="TRIM-NHL_E3_ligases"/>
</dbReference>
<organism evidence="4">
    <name type="scientific">Naegleria gruberi</name>
    <name type="common">Amoeba</name>
    <dbReference type="NCBI Taxonomy" id="5762"/>
    <lineage>
        <taxon>Eukaryota</taxon>
        <taxon>Discoba</taxon>
        <taxon>Heterolobosea</taxon>
        <taxon>Tetramitia</taxon>
        <taxon>Eutetramitia</taxon>
        <taxon>Vahlkampfiidae</taxon>
        <taxon>Naegleria</taxon>
    </lineage>
</organism>
<dbReference type="GO" id="GO:0061630">
    <property type="term" value="F:ubiquitin protein ligase activity"/>
    <property type="evidence" value="ECO:0007669"/>
    <property type="project" value="TreeGrafter"/>
</dbReference>
<dbReference type="OMA" id="QCINMEN"/>
<dbReference type="GO" id="GO:0043161">
    <property type="term" value="P:proteasome-mediated ubiquitin-dependent protein catabolic process"/>
    <property type="evidence" value="ECO:0007669"/>
    <property type="project" value="TreeGrafter"/>
</dbReference>
<dbReference type="EMBL" id="GG738932">
    <property type="protein sequence ID" value="EFC36359.1"/>
    <property type="molecule type" value="Genomic_DNA"/>
</dbReference>
<dbReference type="AlphaFoldDB" id="D2W3M2"/>
<sequence length="341" mass="38602">MLPRALCAPVSVELTSAKAIEAIYPSDRMLSESKLARLQLDSGGSNVVKSSDENINYLMLFEPYQVRVNEKERRLYFTDVSEGFIYILDLDTRQVLKRMLVDGLPSYFDYFDDKFVLSTDRGIVQCINMENGKINWTTEIPGANGVSCSSDQIYVTCKKTNSIKVLSKRSGEVLSVISERGRKEGQLLFPHDLTLDLEENIIVCDSGNHRIQAFKKDGTFLYSIGKQGKENGCFESPKGIAYDKKTNMILVSDTMNNRIQLFDHKKAFVKSFKVKNDDLAFMRPVGLAISYGLGELFVADFGNHMIHIFVNWSKKVHNIEHLLSPNSPYSDLVFKFESTLP</sequence>
<dbReference type="Proteomes" id="UP000006671">
    <property type="component" value="Unassembled WGS sequence"/>
</dbReference>
<keyword evidence="1" id="KW-0677">Repeat</keyword>
<dbReference type="CDD" id="cd05819">
    <property type="entry name" value="NHL"/>
    <property type="match status" value="1"/>
</dbReference>
<gene>
    <name evidence="3" type="ORF">NAEGRDRAFT_82245</name>
</gene>
<dbReference type="Gene3D" id="2.120.10.30">
    <property type="entry name" value="TolB, C-terminal domain"/>
    <property type="match status" value="1"/>
</dbReference>
<feature type="repeat" description="NHL" evidence="2">
    <location>
        <begin position="221"/>
        <end position="265"/>
    </location>
</feature>
<dbReference type="Pfam" id="PF17170">
    <property type="entry name" value="DUF5128"/>
    <property type="match status" value="1"/>
</dbReference>
<dbReference type="InterPro" id="IPR011042">
    <property type="entry name" value="6-blade_b-propeller_TolB-like"/>
</dbReference>
<feature type="repeat" description="NHL" evidence="2">
    <location>
        <begin position="174"/>
        <end position="217"/>
    </location>
</feature>
<proteinExistence type="predicted"/>